<dbReference type="Proteomes" id="UP000028828">
    <property type="component" value="Unassembled WGS sequence"/>
</dbReference>
<dbReference type="OrthoDB" id="10454830at2759"/>
<proteinExistence type="predicted"/>
<evidence type="ECO:0000313" key="3">
    <source>
        <dbReference type="Proteomes" id="UP000028828"/>
    </source>
</evidence>
<name>A0A086KDL1_TOXGO</name>
<protein>
    <submittedName>
        <fullName evidence="2">Uncharacterized protein</fullName>
    </submittedName>
</protein>
<sequence>MLNQFGKKTQLTFQLSWVIARRRKGLRTSVLACRETFSYGSALLHPSQTAPGSAVAEEISARTEAGTSPFEEFRKHKARRRFSTQTQQKGGSNKECQAREGMADASETASHEEGQKEASFLRCHAAAVGVWLVLHALRKDALHPRDATGARRRHEETR</sequence>
<organism evidence="2 3">
    <name type="scientific">Toxoplasma gondii p89</name>
    <dbReference type="NCBI Taxonomy" id="943119"/>
    <lineage>
        <taxon>Eukaryota</taxon>
        <taxon>Sar</taxon>
        <taxon>Alveolata</taxon>
        <taxon>Apicomplexa</taxon>
        <taxon>Conoidasida</taxon>
        <taxon>Coccidia</taxon>
        <taxon>Eucoccidiorida</taxon>
        <taxon>Eimeriorina</taxon>
        <taxon>Sarcocystidae</taxon>
        <taxon>Toxoplasma</taxon>
    </lineage>
</organism>
<gene>
    <name evidence="2" type="ORF">TGP89_226925</name>
</gene>
<comment type="caution">
    <text evidence="2">The sequence shown here is derived from an EMBL/GenBank/DDBJ whole genome shotgun (WGS) entry which is preliminary data.</text>
</comment>
<accession>A0A086KDL1</accession>
<feature type="compositionally biased region" description="Polar residues" evidence="1">
    <location>
        <begin position="83"/>
        <end position="95"/>
    </location>
</feature>
<evidence type="ECO:0000256" key="1">
    <source>
        <dbReference type="SAM" id="MobiDB-lite"/>
    </source>
</evidence>
<feature type="region of interest" description="Disordered" evidence="1">
    <location>
        <begin position="78"/>
        <end position="113"/>
    </location>
</feature>
<reference evidence="2 3" key="1">
    <citation type="submission" date="2014-03" db="EMBL/GenBank/DDBJ databases">
        <authorList>
            <person name="Sibley D."/>
            <person name="Venepally P."/>
            <person name="Karamycheva S."/>
            <person name="Hadjithomas M."/>
            <person name="Khan A."/>
            <person name="Brunk B."/>
            <person name="Roos D."/>
            <person name="Caler E."/>
            <person name="Lorenzi H."/>
        </authorList>
    </citation>
    <scope>NUCLEOTIDE SEQUENCE [LARGE SCALE GENOMIC DNA]</scope>
    <source>
        <strain evidence="3">p89</strain>
    </source>
</reference>
<evidence type="ECO:0000313" key="2">
    <source>
        <dbReference type="EMBL" id="KFG42479.1"/>
    </source>
</evidence>
<dbReference type="EMBL" id="AEYI02001016">
    <property type="protein sequence ID" value="KFG42479.1"/>
    <property type="molecule type" value="Genomic_DNA"/>
</dbReference>
<dbReference type="AlphaFoldDB" id="A0A086KDL1"/>
<dbReference type="VEuPathDB" id="ToxoDB:TGP89_226925"/>